<organism evidence="2 3">
    <name type="scientific">Pseudoalteromonas luteoviolacea DSM 6061</name>
    <dbReference type="NCBI Taxonomy" id="1365250"/>
    <lineage>
        <taxon>Bacteria</taxon>
        <taxon>Pseudomonadati</taxon>
        <taxon>Pseudomonadota</taxon>
        <taxon>Gammaproteobacteria</taxon>
        <taxon>Alteromonadales</taxon>
        <taxon>Pseudoalteromonadaceae</taxon>
        <taxon>Pseudoalteromonas</taxon>
    </lineage>
</organism>
<gene>
    <name evidence="2" type="ORF">N475_19915</name>
</gene>
<evidence type="ECO:0008006" key="4">
    <source>
        <dbReference type="Google" id="ProtNLM"/>
    </source>
</evidence>
<feature type="chain" id="PRO_5007881365" description="F5/8 type C domain-containing protein" evidence="1">
    <location>
        <begin position="23"/>
        <end position="293"/>
    </location>
</feature>
<dbReference type="EMBL" id="AUYB01000122">
    <property type="protein sequence ID" value="KZN33642.1"/>
    <property type="molecule type" value="Genomic_DNA"/>
</dbReference>
<feature type="signal peptide" evidence="1">
    <location>
        <begin position="1"/>
        <end position="22"/>
    </location>
</feature>
<dbReference type="Gene3D" id="2.60.120.260">
    <property type="entry name" value="Galactose-binding domain-like"/>
    <property type="match status" value="1"/>
</dbReference>
<dbReference type="AlphaFoldDB" id="A0A166VS86"/>
<evidence type="ECO:0000256" key="1">
    <source>
        <dbReference type="SAM" id="SignalP"/>
    </source>
</evidence>
<comment type="caution">
    <text evidence="2">The sequence shown here is derived from an EMBL/GenBank/DDBJ whole genome shotgun (WGS) entry which is preliminary data.</text>
</comment>
<accession>A0A166VS86</accession>
<evidence type="ECO:0000313" key="2">
    <source>
        <dbReference type="EMBL" id="KZN33642.1"/>
    </source>
</evidence>
<keyword evidence="1" id="KW-0732">Signal</keyword>
<keyword evidence="3" id="KW-1185">Reference proteome</keyword>
<dbReference type="PROSITE" id="PS51257">
    <property type="entry name" value="PROKAR_LIPOPROTEIN"/>
    <property type="match status" value="1"/>
</dbReference>
<dbReference type="PATRIC" id="fig|1365250.3.peg.3689"/>
<protein>
    <recommendedName>
        <fullName evidence="4">F5/8 type C domain-containing protein</fullName>
    </recommendedName>
</protein>
<name>A0A166VS86_9GAMM</name>
<dbReference type="RefSeq" id="WP_063365697.1">
    <property type="nucleotide sequence ID" value="NZ_AQHB01000049.1"/>
</dbReference>
<evidence type="ECO:0000313" key="3">
    <source>
        <dbReference type="Proteomes" id="UP000076643"/>
    </source>
</evidence>
<proteinExistence type="predicted"/>
<sequence length="293" mass="32354">MIINKPAIALSLSLGCAFSAHAVEYLFSYDNVLDGIDQKTNTAYININQQGEILHGTSPDGGVLTGEIEQKNNVFTGSGEMERFSFKLLENGAIKWFTGQVTNTGWKGVWYGPNGEQGDFSIGETDPSMALPTAADVVEFKADTTFSGARFDKHNPWNEDFLVPLHDVGSIPFAGVDQSKGIFVQSDSGGLPFPMSFELGFSNSFTLQTFRLGSFNNGQGTRLKTFNLDVWENGQWVTKGSFEFPTIVANRTFEIHEFMLDQKVTANRVRISATGTRDMYHGGRVLMWGLSFH</sequence>
<reference evidence="2 3" key="1">
    <citation type="submission" date="2013-07" db="EMBL/GenBank/DDBJ databases">
        <title>Comparative Genomic and Metabolomic Analysis of Twelve Strains of Pseudoalteromonas luteoviolacea.</title>
        <authorList>
            <person name="Vynne N.G."/>
            <person name="Mansson M."/>
            <person name="Gram L."/>
        </authorList>
    </citation>
    <scope>NUCLEOTIDE SEQUENCE [LARGE SCALE GENOMIC DNA]</scope>
    <source>
        <strain evidence="2 3">DSM 6061</strain>
    </source>
</reference>
<dbReference type="Proteomes" id="UP000076643">
    <property type="component" value="Unassembled WGS sequence"/>
</dbReference>